<keyword evidence="5" id="KW-1185">Reference proteome</keyword>
<gene>
    <name evidence="4" type="ORF">GCM10023332_09250</name>
</gene>
<evidence type="ECO:0000313" key="5">
    <source>
        <dbReference type="Proteomes" id="UP001501323"/>
    </source>
</evidence>
<proteinExistence type="predicted"/>
<dbReference type="SUPFAM" id="SSF46689">
    <property type="entry name" value="Homeodomain-like"/>
    <property type="match status" value="1"/>
</dbReference>
<accession>A0ABP9DXC6</accession>
<dbReference type="InterPro" id="IPR009057">
    <property type="entry name" value="Homeodomain-like_sf"/>
</dbReference>
<protein>
    <submittedName>
        <fullName evidence="4">TetR/AcrR family transcriptional regulator</fullName>
    </submittedName>
</protein>
<dbReference type="InterPro" id="IPR001647">
    <property type="entry name" value="HTH_TetR"/>
</dbReference>
<evidence type="ECO:0000259" key="3">
    <source>
        <dbReference type="PROSITE" id="PS50977"/>
    </source>
</evidence>
<keyword evidence="1 2" id="KW-0238">DNA-binding</keyword>
<dbReference type="InterPro" id="IPR039536">
    <property type="entry name" value="TetR_C_Proteobacteria"/>
</dbReference>
<name>A0ABP9DXC6_9GAMM</name>
<dbReference type="Gene3D" id="1.10.357.10">
    <property type="entry name" value="Tetracycline Repressor, domain 2"/>
    <property type="match status" value="1"/>
</dbReference>
<organism evidence="4 5">
    <name type="scientific">Luteimonas vadosa</name>
    <dbReference type="NCBI Taxonomy" id="1165507"/>
    <lineage>
        <taxon>Bacteria</taxon>
        <taxon>Pseudomonadati</taxon>
        <taxon>Pseudomonadota</taxon>
        <taxon>Gammaproteobacteria</taxon>
        <taxon>Lysobacterales</taxon>
        <taxon>Lysobacteraceae</taxon>
        <taxon>Luteimonas</taxon>
    </lineage>
</organism>
<dbReference type="Pfam" id="PF14246">
    <property type="entry name" value="TetR_C_7"/>
    <property type="match status" value="1"/>
</dbReference>
<dbReference type="Gene3D" id="1.10.10.60">
    <property type="entry name" value="Homeodomain-like"/>
    <property type="match status" value="1"/>
</dbReference>
<feature type="domain" description="HTH tetR-type" evidence="3">
    <location>
        <begin position="24"/>
        <end position="84"/>
    </location>
</feature>
<evidence type="ECO:0000313" key="4">
    <source>
        <dbReference type="EMBL" id="GAA4859477.1"/>
    </source>
</evidence>
<dbReference type="Pfam" id="PF00440">
    <property type="entry name" value="TetR_N"/>
    <property type="match status" value="1"/>
</dbReference>
<evidence type="ECO:0000256" key="2">
    <source>
        <dbReference type="PROSITE-ProRule" id="PRU00335"/>
    </source>
</evidence>
<dbReference type="InterPro" id="IPR050109">
    <property type="entry name" value="HTH-type_TetR-like_transc_reg"/>
</dbReference>
<dbReference type="EMBL" id="BAABJY010000001">
    <property type="protein sequence ID" value="GAA4859477.1"/>
    <property type="molecule type" value="Genomic_DNA"/>
</dbReference>
<reference evidence="5" key="1">
    <citation type="journal article" date="2019" name="Int. J. Syst. Evol. Microbiol.">
        <title>The Global Catalogue of Microorganisms (GCM) 10K type strain sequencing project: providing services to taxonomists for standard genome sequencing and annotation.</title>
        <authorList>
            <consortium name="The Broad Institute Genomics Platform"/>
            <consortium name="The Broad Institute Genome Sequencing Center for Infectious Disease"/>
            <person name="Wu L."/>
            <person name="Ma J."/>
        </authorList>
    </citation>
    <scope>NUCLEOTIDE SEQUENCE [LARGE SCALE GENOMIC DNA]</scope>
    <source>
        <strain evidence="5">JCM 18392</strain>
    </source>
</reference>
<dbReference type="PRINTS" id="PR00455">
    <property type="entry name" value="HTHTETR"/>
</dbReference>
<dbReference type="Proteomes" id="UP001501323">
    <property type="component" value="Unassembled WGS sequence"/>
</dbReference>
<dbReference type="SUPFAM" id="SSF48498">
    <property type="entry name" value="Tetracyclin repressor-like, C-terminal domain"/>
    <property type="match status" value="1"/>
</dbReference>
<comment type="caution">
    <text evidence="4">The sequence shown here is derived from an EMBL/GenBank/DDBJ whole genome shotgun (WGS) entry which is preliminary data.</text>
</comment>
<dbReference type="PANTHER" id="PTHR30055:SF146">
    <property type="entry name" value="HTH-TYPE TRANSCRIPTIONAL DUAL REGULATOR CECR"/>
    <property type="match status" value="1"/>
</dbReference>
<dbReference type="PROSITE" id="PS50977">
    <property type="entry name" value="HTH_TETR_2"/>
    <property type="match status" value="1"/>
</dbReference>
<feature type="DNA-binding region" description="H-T-H motif" evidence="2">
    <location>
        <begin position="47"/>
        <end position="66"/>
    </location>
</feature>
<dbReference type="InterPro" id="IPR036271">
    <property type="entry name" value="Tet_transcr_reg_TetR-rel_C_sf"/>
</dbReference>
<dbReference type="PANTHER" id="PTHR30055">
    <property type="entry name" value="HTH-TYPE TRANSCRIPTIONAL REGULATOR RUTR"/>
    <property type="match status" value="1"/>
</dbReference>
<sequence>MVYYFAMTPADSDRPASPGRPKDMAKRAAILAAAQDMFTAQGFAGASMDQIAAAAGVSKLTVYSHFGDKDTLFLEAVRAVCEAQMPPALFIGECTGPLRVQLTGIASAFFKLITSDQALSMHRMMLTRASDRHVRELFWTAGPARVQAAFAQFLQARVERGELRVPDIDRAAAQFFSLLKGELHTRMASGLCVDPPQADIDAHIAATVDLFLRAHAPPDTA</sequence>
<evidence type="ECO:0000256" key="1">
    <source>
        <dbReference type="ARBA" id="ARBA00023125"/>
    </source>
</evidence>